<evidence type="ECO:0000256" key="3">
    <source>
        <dbReference type="SAM" id="Phobius"/>
    </source>
</evidence>
<feature type="region of interest" description="Disordered" evidence="2">
    <location>
        <begin position="437"/>
        <end position="538"/>
    </location>
</feature>
<reference evidence="7" key="2">
    <citation type="submission" date="2020-04" db="EMBL/GenBank/DDBJ databases">
        <authorList>
            <consortium name="NCBI Genome Project"/>
        </authorList>
    </citation>
    <scope>NUCLEOTIDE SEQUENCE</scope>
    <source>
        <strain evidence="7">CBS 781.70</strain>
    </source>
</reference>
<keyword evidence="3" id="KW-1133">Transmembrane helix</keyword>
<dbReference type="InterPro" id="IPR051826">
    <property type="entry name" value="E3_ubiquitin-ligase_domain"/>
</dbReference>
<protein>
    <recommendedName>
        <fullName evidence="4">RING-type domain-containing protein</fullName>
    </recommendedName>
</protein>
<keyword evidence="1" id="KW-0862">Zinc</keyword>
<feature type="region of interest" description="Disordered" evidence="2">
    <location>
        <begin position="292"/>
        <end position="327"/>
    </location>
</feature>
<dbReference type="InterPro" id="IPR013083">
    <property type="entry name" value="Znf_RING/FYVE/PHD"/>
</dbReference>
<evidence type="ECO:0000313" key="6">
    <source>
        <dbReference type="Proteomes" id="UP000504638"/>
    </source>
</evidence>
<evidence type="ECO:0000313" key="5">
    <source>
        <dbReference type="EMBL" id="KAF1813731.1"/>
    </source>
</evidence>
<evidence type="ECO:0000313" key="7">
    <source>
        <dbReference type="RefSeq" id="XP_033535362.1"/>
    </source>
</evidence>
<dbReference type="GO" id="GO:0006511">
    <property type="term" value="P:ubiquitin-dependent protein catabolic process"/>
    <property type="evidence" value="ECO:0007669"/>
    <property type="project" value="TreeGrafter"/>
</dbReference>
<sequence length="552" mass="61250">MSAVNFAVLTLDIIDPNHPVGNREEFTTLDSDISFQHMSYNNIRTLSTTGSNPGTDITGLLYVPEVADGRCNSTGYISANVVRNGDLPRSPGSNYQSIAFAPWISSTCTLAFLDAVPNKDGWGAFMFYLPNNGTGMPPAPNMMDWYIGDGGQWRSHYLFPIYAIPGQAGQMVMDQLGLYNGNISSVPNGQILSRMYPGSDYIRLVAQIDMGKTNSLPNLWVFLLIVLAILLFIISSTSCAMHWIQRRRRNELRRRVVNGEVDIETLGIRRMTVPKTIIDTFPLYLYSVDSDPTPNPSNNGPPNDPSKTATETTSRPLTPEFDPKMPAHAPSFPQPTCPICLDDYTNQSTVRELPCRHIYHPSCIDPFLLQNSSLCPMCKKTALPNGYCPARITNAMVRRERIATNRRENDQLDWRPDSAHGTAHPLIRAYHALRNRPTPSQAHARLHSSAGEPPRTDYPSSLRRINPFQRPTPDTSTPSPVEMRNTSMTPPIATPPLAYSTPTTTAAGHPSPDRITPLADLRASSLAHAPPPDQPQRRAEWLGRRAEALLER</sequence>
<dbReference type="Pfam" id="PF13639">
    <property type="entry name" value="zf-RING_2"/>
    <property type="match status" value="1"/>
</dbReference>
<accession>A0A6G1G706</accession>
<feature type="compositionally biased region" description="Polar residues" evidence="2">
    <location>
        <begin position="472"/>
        <end position="489"/>
    </location>
</feature>
<dbReference type="EMBL" id="ML975154">
    <property type="protein sequence ID" value="KAF1813731.1"/>
    <property type="molecule type" value="Genomic_DNA"/>
</dbReference>
<dbReference type="SMART" id="SM00184">
    <property type="entry name" value="RING"/>
    <property type="match status" value="1"/>
</dbReference>
<keyword evidence="6" id="KW-1185">Reference proteome</keyword>
<dbReference type="Proteomes" id="UP000504638">
    <property type="component" value="Unplaced"/>
</dbReference>
<keyword evidence="1" id="KW-0863">Zinc-finger</keyword>
<dbReference type="GO" id="GO:0008270">
    <property type="term" value="F:zinc ion binding"/>
    <property type="evidence" value="ECO:0007669"/>
    <property type="project" value="UniProtKB-KW"/>
</dbReference>
<dbReference type="CDD" id="cd16454">
    <property type="entry name" value="RING-H2_PA-TM-RING"/>
    <property type="match status" value="1"/>
</dbReference>
<gene>
    <name evidence="5 7" type="ORF">P152DRAFT_414078</name>
</gene>
<keyword evidence="1" id="KW-0479">Metal-binding</keyword>
<keyword evidence="3" id="KW-0472">Membrane</keyword>
<reference evidence="7" key="3">
    <citation type="submission" date="2025-04" db="UniProtKB">
        <authorList>
            <consortium name="RefSeq"/>
        </authorList>
    </citation>
    <scope>IDENTIFICATION</scope>
    <source>
        <strain evidence="7">CBS 781.70</strain>
    </source>
</reference>
<organism evidence="5">
    <name type="scientific">Eremomyces bilateralis CBS 781.70</name>
    <dbReference type="NCBI Taxonomy" id="1392243"/>
    <lineage>
        <taxon>Eukaryota</taxon>
        <taxon>Fungi</taxon>
        <taxon>Dikarya</taxon>
        <taxon>Ascomycota</taxon>
        <taxon>Pezizomycotina</taxon>
        <taxon>Dothideomycetes</taxon>
        <taxon>Dothideomycetes incertae sedis</taxon>
        <taxon>Eremomycetales</taxon>
        <taxon>Eremomycetaceae</taxon>
        <taxon>Eremomyces</taxon>
    </lineage>
</organism>
<evidence type="ECO:0000256" key="1">
    <source>
        <dbReference type="PROSITE-ProRule" id="PRU00175"/>
    </source>
</evidence>
<feature type="domain" description="RING-type" evidence="4">
    <location>
        <begin position="337"/>
        <end position="379"/>
    </location>
</feature>
<feature type="compositionally biased region" description="Low complexity" evidence="2">
    <location>
        <begin position="292"/>
        <end position="301"/>
    </location>
</feature>
<dbReference type="AlphaFoldDB" id="A0A6G1G706"/>
<keyword evidence="3" id="KW-0812">Transmembrane</keyword>
<proteinExistence type="predicted"/>
<dbReference type="OrthoDB" id="21204at2759"/>
<evidence type="ECO:0000259" key="4">
    <source>
        <dbReference type="PROSITE" id="PS50089"/>
    </source>
</evidence>
<dbReference type="InterPro" id="IPR001841">
    <property type="entry name" value="Znf_RING"/>
</dbReference>
<feature type="non-terminal residue" evidence="5">
    <location>
        <position position="552"/>
    </location>
</feature>
<reference evidence="5 7" key="1">
    <citation type="submission" date="2020-01" db="EMBL/GenBank/DDBJ databases">
        <authorList>
            <consortium name="DOE Joint Genome Institute"/>
            <person name="Haridas S."/>
            <person name="Albert R."/>
            <person name="Binder M."/>
            <person name="Bloem J."/>
            <person name="Labutti K."/>
            <person name="Salamov A."/>
            <person name="Andreopoulos B."/>
            <person name="Baker S.E."/>
            <person name="Barry K."/>
            <person name="Bills G."/>
            <person name="Bluhm B.H."/>
            <person name="Cannon C."/>
            <person name="Castanera R."/>
            <person name="Culley D.E."/>
            <person name="Daum C."/>
            <person name="Ezra D."/>
            <person name="Gonzalez J.B."/>
            <person name="Henrissat B."/>
            <person name="Kuo A."/>
            <person name="Liang C."/>
            <person name="Lipzen A."/>
            <person name="Lutzoni F."/>
            <person name="Magnuson J."/>
            <person name="Mondo S."/>
            <person name="Nolan M."/>
            <person name="Ohm R."/>
            <person name="Pangilinan J."/>
            <person name="Park H.-J."/>
            <person name="Ramirez L."/>
            <person name="Alfaro M."/>
            <person name="Sun H."/>
            <person name="Tritt A."/>
            <person name="Yoshinaga Y."/>
            <person name="Zwiers L.-H."/>
            <person name="Turgeon B.G."/>
            <person name="Goodwin S.B."/>
            <person name="Spatafora J.W."/>
            <person name="Crous P.W."/>
            <person name="Grigoriev I.V."/>
        </authorList>
    </citation>
    <scope>NUCLEOTIDE SEQUENCE</scope>
    <source>
        <strain evidence="5 7">CBS 781.70</strain>
    </source>
</reference>
<dbReference type="PANTHER" id="PTHR22765:SF416">
    <property type="entry name" value="E3 UBIQUITIN-PROTEIN LIGASE GODZILLA"/>
    <property type="match status" value="1"/>
</dbReference>
<feature type="compositionally biased region" description="Polar residues" evidence="2">
    <location>
        <begin position="307"/>
        <end position="316"/>
    </location>
</feature>
<dbReference type="PANTHER" id="PTHR22765">
    <property type="entry name" value="RING FINGER AND PROTEASE ASSOCIATED DOMAIN-CONTAINING"/>
    <property type="match status" value="1"/>
</dbReference>
<name>A0A6G1G706_9PEZI</name>
<dbReference type="GeneID" id="54417583"/>
<dbReference type="PROSITE" id="PS50089">
    <property type="entry name" value="ZF_RING_2"/>
    <property type="match status" value="1"/>
</dbReference>
<dbReference type="GO" id="GO:0005737">
    <property type="term" value="C:cytoplasm"/>
    <property type="evidence" value="ECO:0007669"/>
    <property type="project" value="TreeGrafter"/>
</dbReference>
<dbReference type="SUPFAM" id="SSF57850">
    <property type="entry name" value="RING/U-box"/>
    <property type="match status" value="1"/>
</dbReference>
<dbReference type="GO" id="GO:0061630">
    <property type="term" value="F:ubiquitin protein ligase activity"/>
    <property type="evidence" value="ECO:0007669"/>
    <property type="project" value="TreeGrafter"/>
</dbReference>
<dbReference type="RefSeq" id="XP_033535362.1">
    <property type="nucleotide sequence ID" value="XM_033677013.1"/>
</dbReference>
<feature type="transmembrane region" description="Helical" evidence="3">
    <location>
        <begin position="219"/>
        <end position="244"/>
    </location>
</feature>
<evidence type="ECO:0000256" key="2">
    <source>
        <dbReference type="SAM" id="MobiDB-lite"/>
    </source>
</evidence>
<dbReference type="Gene3D" id="3.30.40.10">
    <property type="entry name" value="Zinc/RING finger domain, C3HC4 (zinc finger)"/>
    <property type="match status" value="1"/>
</dbReference>